<feature type="transmembrane region" description="Helical" evidence="11">
    <location>
        <begin position="238"/>
        <end position="257"/>
    </location>
</feature>
<dbReference type="SFLD" id="SFLDG00002">
    <property type="entry name" value="C1.7:_P-type_atpase_like"/>
    <property type="match status" value="1"/>
</dbReference>
<dbReference type="SFLD" id="SFLDS00003">
    <property type="entry name" value="Haloacid_Dehalogenase"/>
    <property type="match status" value="1"/>
</dbReference>
<dbReference type="Pfam" id="PF04945">
    <property type="entry name" value="YHS"/>
    <property type="match status" value="1"/>
</dbReference>
<evidence type="ECO:0000256" key="12">
    <source>
        <dbReference type="SAM" id="MobiDB-lite"/>
    </source>
</evidence>
<dbReference type="GO" id="GO:0005507">
    <property type="term" value="F:copper ion binding"/>
    <property type="evidence" value="ECO:0007669"/>
    <property type="project" value="TreeGrafter"/>
</dbReference>
<dbReference type="SFLD" id="SFLDF00027">
    <property type="entry name" value="p-type_atpase"/>
    <property type="match status" value="1"/>
</dbReference>
<evidence type="ECO:0000313" key="14">
    <source>
        <dbReference type="EMBL" id="KAA9012128.1"/>
    </source>
</evidence>
<evidence type="ECO:0000256" key="8">
    <source>
        <dbReference type="ARBA" id="ARBA00022967"/>
    </source>
</evidence>
<keyword evidence="10 11" id="KW-0472">Membrane</keyword>
<dbReference type="InterPro" id="IPR036412">
    <property type="entry name" value="HAD-like_sf"/>
</dbReference>
<feature type="transmembrane region" description="Helical" evidence="11">
    <location>
        <begin position="174"/>
        <end position="195"/>
    </location>
</feature>
<comment type="subcellular location">
    <subcellularLocation>
        <location evidence="1">Cell membrane</location>
        <topology evidence="1">Multi-pass membrane protein</topology>
    </subcellularLocation>
</comment>
<dbReference type="EMBL" id="VYQB01000025">
    <property type="protein sequence ID" value="KAA9012128.1"/>
    <property type="molecule type" value="Genomic_DNA"/>
</dbReference>
<dbReference type="EMBL" id="VYQA01000025">
    <property type="protein sequence ID" value="KAA9024515.1"/>
    <property type="molecule type" value="Genomic_DNA"/>
</dbReference>
<dbReference type="InterPro" id="IPR008250">
    <property type="entry name" value="ATPase_P-typ_transduc_dom_A_sf"/>
</dbReference>
<dbReference type="CDD" id="cd02094">
    <property type="entry name" value="P-type_ATPase_Cu-like"/>
    <property type="match status" value="1"/>
</dbReference>
<dbReference type="NCBIfam" id="TIGR01511">
    <property type="entry name" value="ATPase-IB1_Cu"/>
    <property type="match status" value="1"/>
</dbReference>
<dbReference type="InterPro" id="IPR001757">
    <property type="entry name" value="P_typ_ATPase"/>
</dbReference>
<keyword evidence="3 11" id="KW-1003">Cell membrane</keyword>
<feature type="transmembrane region" description="Helical" evidence="11">
    <location>
        <begin position="277"/>
        <end position="295"/>
    </location>
</feature>
<sequence>MADDDQKSERAAEVTGAHGHHHHHEPDGVTPSGHVDHDPVCGMVVDPARTAHNAEYEGERYVFCSAGCKAKFDADPVHYAALAAHAAHHHEGAAAHGDHSHHSHTHGPDTHEHHHVAAVTATATEGTIWTCPMHPEIRRDAPGSCPICGMALEPLIAAADAGPSPELADMTRRFWIGLALALPVFLLEMGGHLIPALHHLGPMHISIWIQFALATPVVLWAGWPFFARGWASIVNRSLNMFTLIAMGTGVAWGYSIVATFAPQLFPQAFRDADGAVAVYYEAAAVITVLVLLGQVMELRAREQTSGAIRALLNLAPKTARRIGADGVEEDVPVEAIAIGERLRVRPGETVPVDGVVEQGRSSIDESMVTGESMPVTRVVGEAVVGGTLNQTGALVIRAEKVGRDTMLARIVQMVADAQRSRAPIQRMADQVSGWFVPVVIAVALLAFAAWGVWGLEPRLAHGLIAAVSVLIIACPCALGLATPMSIMVGIGKGAAAGVLIKNAEALERMEKIDTLVVDKTGTLTEGKPAVTRIVAAPGFVEEIILRLAAGVEKASEHPLARAIVAAAEERKIAIPDVADFDSPTGKGAVGVIEGRQVVLGSTAFLAEHGIDTASLAGQADELRRDGATAIYIGIGNAIGGIFAIADPIKATTPEALKALHAEGIRIVMLTGDNRTTAEAVARKLGIDEVEADVLPDQKAAVVERLKAQGKVVAMAGDGVNDAPALAAADVGIAMGSGTDVAIESAGVTLLKGDLTGIVRARRLSQATMANIRQNLAFAFIYNAAGVPIAAGALYPTFGLLLSPIIAAAAMALSSVSVIGNSLRLRTVKA</sequence>
<dbReference type="InterPro" id="IPR012348">
    <property type="entry name" value="RNR-like"/>
</dbReference>
<dbReference type="PRINTS" id="PR00119">
    <property type="entry name" value="CATATPASE"/>
</dbReference>
<dbReference type="InterPro" id="IPR023299">
    <property type="entry name" value="ATPase_P-typ_cyto_dom_N"/>
</dbReference>
<keyword evidence="9 11" id="KW-1133">Transmembrane helix</keyword>
<evidence type="ECO:0000256" key="5">
    <source>
        <dbReference type="ARBA" id="ARBA00022723"/>
    </source>
</evidence>
<dbReference type="InterPro" id="IPR023298">
    <property type="entry name" value="ATPase_P-typ_TM_dom_sf"/>
</dbReference>
<feature type="transmembrane region" description="Helical" evidence="11">
    <location>
        <begin position="775"/>
        <end position="794"/>
    </location>
</feature>
<dbReference type="InterPro" id="IPR018303">
    <property type="entry name" value="ATPase_P-typ_P_site"/>
</dbReference>
<accession>A0A5J5HV90</accession>
<dbReference type="Proteomes" id="UP000325933">
    <property type="component" value="Unassembled WGS sequence"/>
</dbReference>
<keyword evidence="6 11" id="KW-0547">Nucleotide-binding</keyword>
<feature type="transmembrane region" description="Helical" evidence="11">
    <location>
        <begin position="459"/>
        <end position="482"/>
    </location>
</feature>
<feature type="compositionally biased region" description="Basic and acidic residues" evidence="12">
    <location>
        <begin position="1"/>
        <end position="12"/>
    </location>
</feature>
<dbReference type="InterPro" id="IPR044492">
    <property type="entry name" value="P_typ_ATPase_HD_dom"/>
</dbReference>
<dbReference type="PANTHER" id="PTHR43520">
    <property type="entry name" value="ATP7, ISOFORM B"/>
    <property type="match status" value="1"/>
</dbReference>
<feature type="region of interest" description="Disordered" evidence="12">
    <location>
        <begin position="1"/>
        <end position="34"/>
    </location>
</feature>
<evidence type="ECO:0000313" key="16">
    <source>
        <dbReference type="Proteomes" id="UP000325933"/>
    </source>
</evidence>
<dbReference type="SUPFAM" id="SSF81665">
    <property type="entry name" value="Calcium ATPase, transmembrane domain M"/>
    <property type="match status" value="1"/>
</dbReference>
<organism evidence="15 16">
    <name type="scientific">Sphingobium limneticum</name>
    <dbReference type="NCBI Taxonomy" id="1007511"/>
    <lineage>
        <taxon>Bacteria</taxon>
        <taxon>Pseudomonadati</taxon>
        <taxon>Pseudomonadota</taxon>
        <taxon>Alphaproteobacteria</taxon>
        <taxon>Sphingomonadales</taxon>
        <taxon>Sphingomonadaceae</taxon>
        <taxon>Sphingobium</taxon>
    </lineage>
</organism>
<dbReference type="GO" id="GO:0043682">
    <property type="term" value="F:P-type divalent copper transporter activity"/>
    <property type="evidence" value="ECO:0007669"/>
    <property type="project" value="TreeGrafter"/>
</dbReference>
<dbReference type="GO" id="GO:0060003">
    <property type="term" value="P:copper ion export"/>
    <property type="evidence" value="ECO:0007669"/>
    <property type="project" value="UniProtKB-ARBA"/>
</dbReference>
<evidence type="ECO:0000256" key="9">
    <source>
        <dbReference type="ARBA" id="ARBA00022989"/>
    </source>
</evidence>
<keyword evidence="8" id="KW-1278">Translocase</keyword>
<comment type="caution">
    <text evidence="15">The sequence shown here is derived from an EMBL/GenBank/DDBJ whole genome shotgun (WGS) entry which is preliminary data.</text>
</comment>
<dbReference type="InterPro" id="IPR059000">
    <property type="entry name" value="ATPase_P-type_domA"/>
</dbReference>
<reference evidence="16 17" key="1">
    <citation type="submission" date="2019-09" db="EMBL/GenBank/DDBJ databases">
        <authorList>
            <person name="Feng G."/>
        </authorList>
    </citation>
    <scope>NUCLEOTIDE SEQUENCE [LARGE SCALE GENOMIC DNA]</scope>
    <source>
        <strain evidence="15 16">KACC 19283</strain>
        <strain evidence="14 17">KACC 19284</strain>
    </source>
</reference>
<feature type="compositionally biased region" description="Basic and acidic residues" evidence="12">
    <location>
        <begin position="89"/>
        <end position="112"/>
    </location>
</feature>
<dbReference type="SUPFAM" id="SSF56784">
    <property type="entry name" value="HAD-like"/>
    <property type="match status" value="1"/>
</dbReference>
<protein>
    <submittedName>
        <fullName evidence="15">Heavy metal translocating P-type ATPase</fullName>
    </submittedName>
</protein>
<evidence type="ECO:0000256" key="6">
    <source>
        <dbReference type="ARBA" id="ARBA00022741"/>
    </source>
</evidence>
<evidence type="ECO:0000256" key="3">
    <source>
        <dbReference type="ARBA" id="ARBA00022475"/>
    </source>
</evidence>
<dbReference type="Gene3D" id="3.40.1110.10">
    <property type="entry name" value="Calcium-transporting ATPase, cytoplasmic domain N"/>
    <property type="match status" value="1"/>
</dbReference>
<dbReference type="Pfam" id="PF00702">
    <property type="entry name" value="Hydrolase"/>
    <property type="match status" value="1"/>
</dbReference>
<dbReference type="GO" id="GO:0016887">
    <property type="term" value="F:ATP hydrolysis activity"/>
    <property type="evidence" value="ECO:0007669"/>
    <property type="project" value="InterPro"/>
</dbReference>
<evidence type="ECO:0000256" key="1">
    <source>
        <dbReference type="ARBA" id="ARBA00004651"/>
    </source>
</evidence>
<feature type="domain" description="TRASH" evidence="13">
    <location>
        <begin position="38"/>
        <end position="76"/>
    </location>
</feature>
<dbReference type="GO" id="GO:0005886">
    <property type="term" value="C:plasma membrane"/>
    <property type="evidence" value="ECO:0007669"/>
    <property type="project" value="UniProtKB-SubCell"/>
</dbReference>
<evidence type="ECO:0000256" key="4">
    <source>
        <dbReference type="ARBA" id="ARBA00022692"/>
    </source>
</evidence>
<evidence type="ECO:0000313" key="15">
    <source>
        <dbReference type="EMBL" id="KAA9024515.1"/>
    </source>
</evidence>
<dbReference type="NCBIfam" id="TIGR01525">
    <property type="entry name" value="ATPase-IB_hvy"/>
    <property type="match status" value="1"/>
</dbReference>
<feature type="transmembrane region" description="Helical" evidence="11">
    <location>
        <begin position="800"/>
        <end position="822"/>
    </location>
</feature>
<gene>
    <name evidence="15" type="ORF">F4U95_21660</name>
    <name evidence="14" type="ORF">F4U96_21545</name>
</gene>
<evidence type="ECO:0000313" key="17">
    <source>
        <dbReference type="Proteomes" id="UP000326364"/>
    </source>
</evidence>
<dbReference type="Proteomes" id="UP000326364">
    <property type="component" value="Unassembled WGS sequence"/>
</dbReference>
<keyword evidence="5 11" id="KW-0479">Metal-binding</keyword>
<dbReference type="Gene3D" id="2.70.150.10">
    <property type="entry name" value="Calcium-transporting ATPase, cytoplasmic transduction domain A"/>
    <property type="match status" value="1"/>
</dbReference>
<keyword evidence="7 11" id="KW-0067">ATP-binding</keyword>
<comment type="similarity">
    <text evidence="2 11">Belongs to the cation transport ATPase (P-type) (TC 3.A.3) family. Type IB subfamily.</text>
</comment>
<feature type="transmembrane region" description="Helical" evidence="11">
    <location>
        <begin position="207"/>
        <end position="226"/>
    </location>
</feature>
<dbReference type="SUPFAM" id="SSF81653">
    <property type="entry name" value="Calcium ATPase, transduction domain A"/>
    <property type="match status" value="1"/>
</dbReference>
<evidence type="ECO:0000256" key="11">
    <source>
        <dbReference type="RuleBase" id="RU362081"/>
    </source>
</evidence>
<dbReference type="Gene3D" id="1.10.620.20">
    <property type="entry name" value="Ribonucleotide Reductase, subunit A"/>
    <property type="match status" value="1"/>
</dbReference>
<evidence type="ECO:0000256" key="2">
    <source>
        <dbReference type="ARBA" id="ARBA00006024"/>
    </source>
</evidence>
<dbReference type="InterPro" id="IPR007029">
    <property type="entry name" value="YHS_dom"/>
</dbReference>
<dbReference type="GO" id="GO:0055070">
    <property type="term" value="P:copper ion homeostasis"/>
    <property type="evidence" value="ECO:0007669"/>
    <property type="project" value="TreeGrafter"/>
</dbReference>
<keyword evidence="17" id="KW-1185">Reference proteome</keyword>
<evidence type="ECO:0000259" key="13">
    <source>
        <dbReference type="SMART" id="SM00746"/>
    </source>
</evidence>
<dbReference type="Pfam" id="PF00122">
    <property type="entry name" value="E1-E2_ATPase"/>
    <property type="match status" value="1"/>
</dbReference>
<dbReference type="InterPro" id="IPR045800">
    <property type="entry name" value="HMBD"/>
</dbReference>
<feature type="region of interest" description="Disordered" evidence="12">
    <location>
        <begin position="88"/>
        <end position="114"/>
    </location>
</feature>
<dbReference type="PANTHER" id="PTHR43520:SF8">
    <property type="entry name" value="P-TYPE CU(+) TRANSPORTER"/>
    <property type="match status" value="1"/>
</dbReference>
<evidence type="ECO:0000256" key="10">
    <source>
        <dbReference type="ARBA" id="ARBA00023136"/>
    </source>
</evidence>
<dbReference type="InterPro" id="IPR009078">
    <property type="entry name" value="Ferritin-like_SF"/>
</dbReference>
<dbReference type="SMART" id="SM00746">
    <property type="entry name" value="TRASH"/>
    <property type="match status" value="1"/>
</dbReference>
<dbReference type="InterPro" id="IPR027256">
    <property type="entry name" value="P-typ_ATPase_IB"/>
</dbReference>
<dbReference type="PROSITE" id="PS00154">
    <property type="entry name" value="ATPASE_E1_E2"/>
    <property type="match status" value="1"/>
</dbReference>
<dbReference type="GO" id="GO:0016491">
    <property type="term" value="F:oxidoreductase activity"/>
    <property type="evidence" value="ECO:0007669"/>
    <property type="project" value="InterPro"/>
</dbReference>
<dbReference type="InterPro" id="IPR023214">
    <property type="entry name" value="HAD_sf"/>
</dbReference>
<dbReference type="NCBIfam" id="TIGR01494">
    <property type="entry name" value="ATPase_P-type"/>
    <property type="match status" value="1"/>
</dbReference>
<proteinExistence type="inferred from homology"/>
<dbReference type="AlphaFoldDB" id="A0A5J5HV90"/>
<dbReference type="SUPFAM" id="SSF47240">
    <property type="entry name" value="Ferritin-like"/>
    <property type="match status" value="1"/>
</dbReference>
<dbReference type="InterPro" id="IPR011017">
    <property type="entry name" value="TRASH_dom"/>
</dbReference>
<keyword evidence="4 11" id="KW-0812">Transmembrane</keyword>
<dbReference type="Pfam" id="PF19335">
    <property type="entry name" value="HMBD"/>
    <property type="match status" value="1"/>
</dbReference>
<dbReference type="FunFam" id="2.70.150.10:FF:000020">
    <property type="entry name" value="Copper-exporting P-type ATPase A"/>
    <property type="match status" value="1"/>
</dbReference>
<dbReference type="PRINTS" id="PR00943">
    <property type="entry name" value="CUATPASE"/>
</dbReference>
<dbReference type="RefSeq" id="WP_150412182.1">
    <property type="nucleotide sequence ID" value="NZ_VYPZ01000029.1"/>
</dbReference>
<dbReference type="GO" id="GO:0005524">
    <property type="term" value="F:ATP binding"/>
    <property type="evidence" value="ECO:0007669"/>
    <property type="project" value="UniProtKB-UniRule"/>
</dbReference>
<evidence type="ECO:0000256" key="7">
    <source>
        <dbReference type="ARBA" id="ARBA00022840"/>
    </source>
</evidence>
<dbReference type="Gene3D" id="3.40.50.1000">
    <property type="entry name" value="HAD superfamily/HAD-like"/>
    <property type="match status" value="1"/>
</dbReference>
<name>A0A5J5HV90_9SPHN</name>
<feature type="transmembrane region" description="Helical" evidence="11">
    <location>
        <begin position="431"/>
        <end position="453"/>
    </location>
</feature>